<gene>
    <name evidence="6" type="ORF">JOB18_044109</name>
</gene>
<feature type="repeat" description="ANK" evidence="3">
    <location>
        <begin position="294"/>
        <end position="330"/>
    </location>
</feature>
<reference evidence="6 7" key="1">
    <citation type="journal article" date="2021" name="Sci. Rep.">
        <title>Chromosome anchoring in Senegalese sole (Solea senegalensis) reveals sex-associated markers and genome rearrangements in flatfish.</title>
        <authorList>
            <person name="Guerrero-Cozar I."/>
            <person name="Gomez-Garrido J."/>
            <person name="Berbel C."/>
            <person name="Martinez-Blanch J.F."/>
            <person name="Alioto T."/>
            <person name="Claros M.G."/>
            <person name="Gagnaire P.A."/>
            <person name="Manchado M."/>
        </authorList>
    </citation>
    <scope>NUCLEOTIDE SEQUENCE [LARGE SCALE GENOMIC DNA]</scope>
    <source>
        <strain evidence="6">Sse05_10M</strain>
    </source>
</reference>
<evidence type="ECO:0000256" key="1">
    <source>
        <dbReference type="ARBA" id="ARBA00022737"/>
    </source>
</evidence>
<dbReference type="InterPro" id="IPR058889">
    <property type="entry name" value="WHD_SOWAHA-C"/>
</dbReference>
<keyword evidence="7" id="KW-1185">Reference proteome</keyword>
<dbReference type="EMBL" id="JAGKHQ010000005">
    <property type="protein sequence ID" value="KAG7516926.1"/>
    <property type="molecule type" value="Genomic_DNA"/>
</dbReference>
<proteinExistence type="predicted"/>
<keyword evidence="2 3" id="KW-0040">ANK repeat</keyword>
<dbReference type="PROSITE" id="PS50088">
    <property type="entry name" value="ANK_REPEAT"/>
    <property type="match status" value="2"/>
</dbReference>
<dbReference type="PROSITE" id="PS50297">
    <property type="entry name" value="ANK_REP_REGION"/>
    <property type="match status" value="1"/>
</dbReference>
<organism evidence="6 7">
    <name type="scientific">Solea senegalensis</name>
    <name type="common">Senegalese sole</name>
    <dbReference type="NCBI Taxonomy" id="28829"/>
    <lineage>
        <taxon>Eukaryota</taxon>
        <taxon>Metazoa</taxon>
        <taxon>Chordata</taxon>
        <taxon>Craniata</taxon>
        <taxon>Vertebrata</taxon>
        <taxon>Euteleostomi</taxon>
        <taxon>Actinopterygii</taxon>
        <taxon>Neopterygii</taxon>
        <taxon>Teleostei</taxon>
        <taxon>Neoteleostei</taxon>
        <taxon>Acanthomorphata</taxon>
        <taxon>Carangaria</taxon>
        <taxon>Pleuronectiformes</taxon>
        <taxon>Pleuronectoidei</taxon>
        <taxon>Soleidae</taxon>
        <taxon>Solea</taxon>
    </lineage>
</organism>
<dbReference type="PANTHER" id="PTHR14491:SF2">
    <property type="entry name" value="ANKYRIN REPEAT DOMAIN-CONTAINING PROTEIN SOWAHA"/>
    <property type="match status" value="1"/>
</dbReference>
<feature type="domain" description="SOWAHA-C winged helix-turn-helix" evidence="5">
    <location>
        <begin position="3"/>
        <end position="85"/>
    </location>
</feature>
<evidence type="ECO:0000256" key="3">
    <source>
        <dbReference type="PROSITE-ProRule" id="PRU00023"/>
    </source>
</evidence>
<name>A0AAV6SGM3_SOLSE</name>
<evidence type="ECO:0000259" key="5">
    <source>
        <dbReference type="Pfam" id="PF25877"/>
    </source>
</evidence>
<comment type="caution">
    <text evidence="6">The sequence shown here is derived from an EMBL/GenBank/DDBJ whole genome shotgun (WGS) entry which is preliminary data.</text>
</comment>
<evidence type="ECO:0000256" key="2">
    <source>
        <dbReference type="ARBA" id="ARBA00023043"/>
    </source>
</evidence>
<evidence type="ECO:0000313" key="6">
    <source>
        <dbReference type="EMBL" id="KAG7516926.1"/>
    </source>
</evidence>
<feature type="region of interest" description="Disordered" evidence="4">
    <location>
        <begin position="198"/>
        <end position="254"/>
    </location>
</feature>
<dbReference type="Proteomes" id="UP000693946">
    <property type="component" value="Linkage Group LG13"/>
</dbReference>
<feature type="repeat" description="ANK" evidence="3">
    <location>
        <begin position="333"/>
        <end position="366"/>
    </location>
</feature>
<feature type="region of interest" description="Disordered" evidence="4">
    <location>
        <begin position="81"/>
        <end position="137"/>
    </location>
</feature>
<evidence type="ECO:0000256" key="4">
    <source>
        <dbReference type="SAM" id="MobiDB-lite"/>
    </source>
</evidence>
<dbReference type="AlphaFoldDB" id="A0AAV6SGM3"/>
<dbReference type="SMART" id="SM00248">
    <property type="entry name" value="ANK"/>
    <property type="match status" value="2"/>
</dbReference>
<sequence>MALTQQSVLSLLLSEGGRVKKSDLVSRFKGAVDCVDPAQKERNRELLKTFVNSVAFVKEIDGVRYVVIKKVYRHLLKNVQTEAGTSESEEGSRSGEQQRPPAPGVDPGADSGLEDTSAASEPDPDQANDGSYGNPLSPIQQALRRSQQSDFKVKRMLNFEIQTPEDLSTRVKVTASKPYALPLRTPPSTTRVEVCKLKLDPDDVPQSPTQDPSRNKKRPPSVEERTSISSSSPQLRRAFKSTKASEETDRDATIVPLEQSEHEWLVKCAAGHWSQVYGLLLRDSQLAEKRDFMSGFTALHWAAKCGNSDMLVKIVALSRKGGVDIDINAKTHGGYTPLHIAALHDQEFIMNLLVMEYGADVRLRDNCGKKAFHYLHKGISRAVRVMLGEPPAAQQAQDRVPQQDKEELDLFPDLSKGLHSISRLFQPHTSAHKKKHKHRLGLFSLNDEDREDREDREDSSSFRPRLLSEVFM</sequence>
<feature type="compositionally biased region" description="Basic and acidic residues" evidence="4">
    <location>
        <begin position="243"/>
        <end position="252"/>
    </location>
</feature>
<dbReference type="InterPro" id="IPR002110">
    <property type="entry name" value="Ankyrin_rpt"/>
</dbReference>
<protein>
    <submittedName>
        <fullName evidence="6">Ankyrin repeat domain-containing protein SOWAHA-like</fullName>
    </submittedName>
</protein>
<dbReference type="Pfam" id="PF12796">
    <property type="entry name" value="Ank_2"/>
    <property type="match status" value="1"/>
</dbReference>
<evidence type="ECO:0000313" key="7">
    <source>
        <dbReference type="Proteomes" id="UP000693946"/>
    </source>
</evidence>
<keyword evidence="1" id="KW-0677">Repeat</keyword>
<accession>A0AAV6SGM3</accession>
<dbReference type="PANTHER" id="PTHR14491">
    <property type="entry name" value="SOSONDOWAH, ISOFORM G"/>
    <property type="match status" value="1"/>
</dbReference>
<dbReference type="Pfam" id="PF25877">
    <property type="entry name" value="WHD_SOWAH"/>
    <property type="match status" value="1"/>
</dbReference>